<dbReference type="RefSeq" id="WP_066789407.1">
    <property type="nucleotide sequence ID" value="NZ_CP014806.1"/>
</dbReference>
<dbReference type="STRING" id="241244.ATY39_10205"/>
<proteinExistence type="predicted"/>
<dbReference type="OrthoDB" id="3359949at2"/>
<reference evidence="2" key="2">
    <citation type="submission" date="2016-03" db="EMBL/GenBank/DDBJ databases">
        <authorList>
            <person name="Ploux O."/>
        </authorList>
    </citation>
    <scope>NUCLEOTIDE SEQUENCE [LARGE SCALE GENOMIC DNA]</scope>
    <source>
        <strain evidence="2">PP9</strain>
    </source>
</reference>
<name>A0A143HDF7_9BACL</name>
<dbReference type="KEGG" id="rst:ATY39_10205"/>
<keyword evidence="2" id="KW-1185">Reference proteome</keyword>
<evidence type="ECO:0000313" key="1">
    <source>
        <dbReference type="EMBL" id="AMW99778.1"/>
    </source>
</evidence>
<dbReference type="Proteomes" id="UP000076021">
    <property type="component" value="Chromosome"/>
</dbReference>
<sequence>MKKEIEFYGKTINVDLENLKVKLDNITYDLTPVYNDKILKAHKEGKVFLSYNDNIINQADSKPIYFSARSIMERKLEDEVLYMDFLVYNNEQRIFPDGILNRSLGHKNDVAEFEVHQVIEGTVLSIIKLDDKVTYVGIFKKGDYFEIPAAAFHCSYILEGPAIVANFYCQTYWGNDITKKPYFTINNDISIKTSGEEFSLFSSNDKNENKFTVDSFSSIFNNRNFRDYKELYEEKILVKDYSEHKSIFDLFYSSL</sequence>
<gene>
    <name evidence="1" type="ORF">ATY39_10205</name>
</gene>
<reference evidence="1 2" key="1">
    <citation type="journal article" date="2016" name="Genome Announc.">
        <title>Whole-Genome Sequence of Rummeliibacillus stabekisii Strain PP9 Isolated from Antarctic Soil.</title>
        <authorList>
            <person name="da Mota F.F."/>
            <person name="Vollu R.E."/>
            <person name="Jurelevicius D."/>
            <person name="Seldin L."/>
        </authorList>
    </citation>
    <scope>NUCLEOTIDE SEQUENCE [LARGE SCALE GENOMIC DNA]</scope>
    <source>
        <strain evidence="1 2">PP9</strain>
    </source>
</reference>
<organism evidence="1 2">
    <name type="scientific">Rummeliibacillus stabekisii</name>
    <dbReference type="NCBI Taxonomy" id="241244"/>
    <lineage>
        <taxon>Bacteria</taxon>
        <taxon>Bacillati</taxon>
        <taxon>Bacillota</taxon>
        <taxon>Bacilli</taxon>
        <taxon>Bacillales</taxon>
        <taxon>Caryophanaceae</taxon>
        <taxon>Rummeliibacillus</taxon>
    </lineage>
</organism>
<dbReference type="AlphaFoldDB" id="A0A143HDF7"/>
<protein>
    <submittedName>
        <fullName evidence="1">Uncharacterized protein</fullName>
    </submittedName>
</protein>
<dbReference type="EMBL" id="CP014806">
    <property type="protein sequence ID" value="AMW99778.1"/>
    <property type="molecule type" value="Genomic_DNA"/>
</dbReference>
<accession>A0A143HDF7</accession>
<evidence type="ECO:0000313" key="2">
    <source>
        <dbReference type="Proteomes" id="UP000076021"/>
    </source>
</evidence>